<dbReference type="GO" id="GO:0016020">
    <property type="term" value="C:membrane"/>
    <property type="evidence" value="ECO:0007669"/>
    <property type="project" value="TreeGrafter"/>
</dbReference>
<dbReference type="GO" id="GO:0016491">
    <property type="term" value="F:oxidoreductase activity"/>
    <property type="evidence" value="ECO:0007669"/>
    <property type="project" value="UniProtKB-KW"/>
</dbReference>
<dbReference type="InterPro" id="IPR020904">
    <property type="entry name" value="Sc_DH/Rdtase_CS"/>
</dbReference>
<gene>
    <name evidence="4" type="ORF">LVIROSA_LOCUS16826</name>
</gene>
<comment type="similarity">
    <text evidence="1">Belongs to the short-chain dehydrogenases/reductases (SDR) family.</text>
</comment>
<evidence type="ECO:0000256" key="3">
    <source>
        <dbReference type="ARBA" id="ARBA00023002"/>
    </source>
</evidence>
<dbReference type="Proteomes" id="UP001157418">
    <property type="component" value="Unassembled WGS sequence"/>
</dbReference>
<dbReference type="PRINTS" id="PR00081">
    <property type="entry name" value="GDHRDH"/>
</dbReference>
<dbReference type="AlphaFoldDB" id="A0AAU9MUB7"/>
<reference evidence="4 5" key="1">
    <citation type="submission" date="2022-01" db="EMBL/GenBank/DDBJ databases">
        <authorList>
            <person name="Xiong W."/>
            <person name="Schranz E."/>
        </authorList>
    </citation>
    <scope>NUCLEOTIDE SEQUENCE [LARGE SCALE GENOMIC DNA]</scope>
</reference>
<dbReference type="PANTHER" id="PTHR43490">
    <property type="entry name" value="(+)-NEOMENTHOL DEHYDROGENASE"/>
    <property type="match status" value="1"/>
</dbReference>
<comment type="caution">
    <text evidence="4">The sequence shown here is derived from an EMBL/GenBank/DDBJ whole genome shotgun (WGS) entry which is preliminary data.</text>
</comment>
<sequence>MGQLQHVQDESVRKILSDVDGLTEEVVDEVVSGYFEDAKDQKLLEKKGWTINVSAYVISKAALNAYTRILAKKFPSISANAITPGFLATAFTSFQGTYTVEEGARGPVRLALLPEGGPSGQYFFMMEQSTF</sequence>
<proteinExistence type="inferred from homology"/>
<keyword evidence="3" id="KW-0560">Oxidoreductase</keyword>
<organism evidence="4 5">
    <name type="scientific">Lactuca virosa</name>
    <dbReference type="NCBI Taxonomy" id="75947"/>
    <lineage>
        <taxon>Eukaryota</taxon>
        <taxon>Viridiplantae</taxon>
        <taxon>Streptophyta</taxon>
        <taxon>Embryophyta</taxon>
        <taxon>Tracheophyta</taxon>
        <taxon>Spermatophyta</taxon>
        <taxon>Magnoliopsida</taxon>
        <taxon>eudicotyledons</taxon>
        <taxon>Gunneridae</taxon>
        <taxon>Pentapetalae</taxon>
        <taxon>asterids</taxon>
        <taxon>campanulids</taxon>
        <taxon>Asterales</taxon>
        <taxon>Asteraceae</taxon>
        <taxon>Cichorioideae</taxon>
        <taxon>Cichorieae</taxon>
        <taxon>Lactucinae</taxon>
        <taxon>Lactuca</taxon>
    </lineage>
</organism>
<evidence type="ECO:0000313" key="5">
    <source>
        <dbReference type="Proteomes" id="UP001157418"/>
    </source>
</evidence>
<dbReference type="PANTHER" id="PTHR43490:SF107">
    <property type="entry name" value="SALUTARIDINE REDUCTASE (NADPH)"/>
    <property type="match status" value="1"/>
</dbReference>
<dbReference type="SUPFAM" id="SSF51735">
    <property type="entry name" value="NAD(P)-binding Rossmann-fold domains"/>
    <property type="match status" value="1"/>
</dbReference>
<accession>A0AAU9MUB7</accession>
<protein>
    <submittedName>
        <fullName evidence="4">Uncharacterized protein</fullName>
    </submittedName>
</protein>
<evidence type="ECO:0000256" key="2">
    <source>
        <dbReference type="ARBA" id="ARBA00022857"/>
    </source>
</evidence>
<name>A0AAU9MUB7_9ASTR</name>
<evidence type="ECO:0000313" key="4">
    <source>
        <dbReference type="EMBL" id="CAH1430010.1"/>
    </source>
</evidence>
<dbReference type="InterPro" id="IPR002347">
    <property type="entry name" value="SDR_fam"/>
</dbReference>
<keyword evidence="2" id="KW-0521">NADP</keyword>
<dbReference type="PROSITE" id="PS00061">
    <property type="entry name" value="ADH_SHORT"/>
    <property type="match status" value="1"/>
</dbReference>
<keyword evidence="5" id="KW-1185">Reference proteome</keyword>
<dbReference type="Gene3D" id="3.40.50.720">
    <property type="entry name" value="NAD(P)-binding Rossmann-like Domain"/>
    <property type="match status" value="1"/>
</dbReference>
<evidence type="ECO:0000256" key="1">
    <source>
        <dbReference type="ARBA" id="ARBA00006484"/>
    </source>
</evidence>
<dbReference type="InterPro" id="IPR036291">
    <property type="entry name" value="NAD(P)-bd_dom_sf"/>
</dbReference>
<dbReference type="EMBL" id="CAKMRJ010003322">
    <property type="protein sequence ID" value="CAH1430010.1"/>
    <property type="molecule type" value="Genomic_DNA"/>
</dbReference>